<organism evidence="11 12">
    <name type="scientific">Ficus carica</name>
    <name type="common">Common fig</name>
    <dbReference type="NCBI Taxonomy" id="3494"/>
    <lineage>
        <taxon>Eukaryota</taxon>
        <taxon>Viridiplantae</taxon>
        <taxon>Streptophyta</taxon>
        <taxon>Embryophyta</taxon>
        <taxon>Tracheophyta</taxon>
        <taxon>Spermatophyta</taxon>
        <taxon>Magnoliopsida</taxon>
        <taxon>eudicotyledons</taxon>
        <taxon>Gunneridae</taxon>
        <taxon>Pentapetalae</taxon>
        <taxon>rosids</taxon>
        <taxon>fabids</taxon>
        <taxon>Rosales</taxon>
        <taxon>Moraceae</taxon>
        <taxon>Ficeae</taxon>
        <taxon>Ficus</taxon>
    </lineage>
</organism>
<dbReference type="InterPro" id="IPR004813">
    <property type="entry name" value="OPT"/>
</dbReference>
<keyword evidence="12" id="KW-1185">Reference proteome</keyword>
<protein>
    <submittedName>
        <fullName evidence="11">Uncharacterized protein</fullName>
    </submittedName>
</protein>
<comment type="similarity">
    <text evidence="2">Belongs to the oligopeptide OPT transporter (TC 2.A.67.1) family.</text>
</comment>
<comment type="subcellular location">
    <subcellularLocation>
        <location evidence="1">Membrane</location>
        <topology evidence="1">Multi-pass membrane protein</topology>
    </subcellularLocation>
</comment>
<dbReference type="AlphaFoldDB" id="A0AA88D3L0"/>
<keyword evidence="8 10" id="KW-0472">Membrane</keyword>
<dbReference type="GO" id="GO:0035673">
    <property type="term" value="F:oligopeptide transmembrane transporter activity"/>
    <property type="evidence" value="ECO:0007669"/>
    <property type="project" value="InterPro"/>
</dbReference>
<reference evidence="11" key="1">
    <citation type="submission" date="2023-07" db="EMBL/GenBank/DDBJ databases">
        <title>draft genome sequence of fig (Ficus carica).</title>
        <authorList>
            <person name="Takahashi T."/>
            <person name="Nishimura K."/>
        </authorList>
    </citation>
    <scope>NUCLEOTIDE SEQUENCE</scope>
</reference>
<evidence type="ECO:0000256" key="2">
    <source>
        <dbReference type="ARBA" id="ARBA00005484"/>
    </source>
</evidence>
<feature type="compositionally biased region" description="Pro residues" evidence="9">
    <location>
        <begin position="162"/>
        <end position="173"/>
    </location>
</feature>
<evidence type="ECO:0000256" key="4">
    <source>
        <dbReference type="ARBA" id="ARBA00022692"/>
    </source>
</evidence>
<dbReference type="Proteomes" id="UP001187192">
    <property type="component" value="Unassembled WGS sequence"/>
</dbReference>
<keyword evidence="5" id="KW-0571">Peptide transport</keyword>
<comment type="caution">
    <text evidence="11">The sequence shown here is derived from an EMBL/GenBank/DDBJ whole genome shotgun (WGS) entry which is preliminary data.</text>
</comment>
<dbReference type="InterPro" id="IPR004648">
    <property type="entry name" value="Oligpept_transpt"/>
</dbReference>
<dbReference type="GO" id="GO:0016020">
    <property type="term" value="C:membrane"/>
    <property type="evidence" value="ECO:0007669"/>
    <property type="project" value="UniProtKB-SubCell"/>
</dbReference>
<evidence type="ECO:0000256" key="9">
    <source>
        <dbReference type="SAM" id="MobiDB-lite"/>
    </source>
</evidence>
<name>A0AA88D3L0_FICCA</name>
<dbReference type="GO" id="GO:0015031">
    <property type="term" value="P:protein transport"/>
    <property type="evidence" value="ECO:0007669"/>
    <property type="project" value="UniProtKB-KW"/>
</dbReference>
<feature type="transmembrane region" description="Helical" evidence="10">
    <location>
        <begin position="58"/>
        <end position="76"/>
    </location>
</feature>
<gene>
    <name evidence="11" type="ORF">TIFTF001_009439</name>
</gene>
<evidence type="ECO:0000256" key="10">
    <source>
        <dbReference type="SAM" id="Phobius"/>
    </source>
</evidence>
<keyword evidence="7 10" id="KW-1133">Transmembrane helix</keyword>
<evidence type="ECO:0000313" key="11">
    <source>
        <dbReference type="EMBL" id="GMN40197.1"/>
    </source>
</evidence>
<sequence length="224" mass="24822">MEITTPEKEAINENNYKKLEIPADDTTVDEDELSPVEEVRLTVPNTDDKSVPVWTFRMWFLGLISCALLSFLNQFFSYRKEPLVVTQITVLVATLPAGRFMAAMLPKKKFRVPGLGSREFSLNPGPFNMKEHVLISIFANAGSAFDLDEETPTPALLDSGKEPPPFPPLPTTDPPTCEIATRRNRPPYNLRAPTGPPSDLSLSSTSFHPLAAKFRPAPVASYSF</sequence>
<evidence type="ECO:0000256" key="3">
    <source>
        <dbReference type="ARBA" id="ARBA00022448"/>
    </source>
</evidence>
<evidence type="ECO:0000313" key="12">
    <source>
        <dbReference type="Proteomes" id="UP001187192"/>
    </source>
</evidence>
<dbReference type="EMBL" id="BTGU01000010">
    <property type="protein sequence ID" value="GMN40197.1"/>
    <property type="molecule type" value="Genomic_DNA"/>
</dbReference>
<feature type="region of interest" description="Disordered" evidence="9">
    <location>
        <begin position="150"/>
        <end position="202"/>
    </location>
</feature>
<evidence type="ECO:0000256" key="5">
    <source>
        <dbReference type="ARBA" id="ARBA00022856"/>
    </source>
</evidence>
<proteinExistence type="inferred from homology"/>
<keyword evidence="6" id="KW-0653">Protein transport</keyword>
<accession>A0AA88D3L0</accession>
<keyword evidence="3" id="KW-0813">Transport</keyword>
<dbReference type="PANTHER" id="PTHR22601">
    <property type="entry name" value="ISP4 LIKE PROTEIN"/>
    <property type="match status" value="1"/>
</dbReference>
<keyword evidence="4 10" id="KW-0812">Transmembrane</keyword>
<evidence type="ECO:0000256" key="8">
    <source>
        <dbReference type="ARBA" id="ARBA00023136"/>
    </source>
</evidence>
<evidence type="ECO:0000256" key="6">
    <source>
        <dbReference type="ARBA" id="ARBA00022927"/>
    </source>
</evidence>
<evidence type="ECO:0000256" key="1">
    <source>
        <dbReference type="ARBA" id="ARBA00004141"/>
    </source>
</evidence>
<evidence type="ECO:0000256" key="7">
    <source>
        <dbReference type="ARBA" id="ARBA00022989"/>
    </source>
</evidence>
<feature type="transmembrane region" description="Helical" evidence="10">
    <location>
        <begin position="82"/>
        <end position="102"/>
    </location>
</feature>
<dbReference type="Pfam" id="PF03169">
    <property type="entry name" value="OPT"/>
    <property type="match status" value="1"/>
</dbReference>